<accession>A0A382VT41</accession>
<dbReference type="EMBL" id="UINC01154105">
    <property type="protein sequence ID" value="SVD49195.1"/>
    <property type="molecule type" value="Genomic_DNA"/>
</dbReference>
<evidence type="ECO:0000256" key="2">
    <source>
        <dbReference type="ARBA" id="ARBA00022559"/>
    </source>
</evidence>
<dbReference type="PANTHER" id="PTHR11592">
    <property type="entry name" value="GLUTATHIONE PEROXIDASE"/>
    <property type="match status" value="1"/>
</dbReference>
<sequence length="167" mass="18447">MTALSSAYAGSVYDHKLKDIDGKETSLAEHKGKVILMVNVASRCGFTRQYKGLEELHQKFKDKGLVVCGFPCNQFGSQEPGSEKEIKEFCSSKFGVTFPMYSKIEVNGPNRHPVYEEIIGEKGPLKGKVKWNFAKILVGKDGKPIERFGSMTSPSSKKLLKAIEAAL</sequence>
<dbReference type="InterPro" id="IPR036249">
    <property type="entry name" value="Thioredoxin-like_sf"/>
</dbReference>
<dbReference type="AlphaFoldDB" id="A0A382VT41"/>
<comment type="similarity">
    <text evidence="1">Belongs to the glutathione peroxidase family.</text>
</comment>
<dbReference type="PRINTS" id="PR01011">
    <property type="entry name" value="GLUTPROXDASE"/>
</dbReference>
<evidence type="ECO:0000256" key="3">
    <source>
        <dbReference type="ARBA" id="ARBA00023002"/>
    </source>
</evidence>
<gene>
    <name evidence="5" type="ORF">METZ01_LOCUS402049</name>
</gene>
<evidence type="ECO:0000259" key="4">
    <source>
        <dbReference type="PROSITE" id="PS51352"/>
    </source>
</evidence>
<dbReference type="Pfam" id="PF00255">
    <property type="entry name" value="GSHPx"/>
    <property type="match status" value="1"/>
</dbReference>
<organism evidence="5">
    <name type="scientific">marine metagenome</name>
    <dbReference type="NCBI Taxonomy" id="408172"/>
    <lineage>
        <taxon>unclassified sequences</taxon>
        <taxon>metagenomes</taxon>
        <taxon>ecological metagenomes</taxon>
    </lineage>
</organism>
<dbReference type="FunFam" id="3.40.30.10:FF:000010">
    <property type="entry name" value="Glutathione peroxidase"/>
    <property type="match status" value="1"/>
</dbReference>
<dbReference type="PROSITE" id="PS51355">
    <property type="entry name" value="GLUTATHIONE_PEROXID_3"/>
    <property type="match status" value="1"/>
</dbReference>
<dbReference type="InterPro" id="IPR013766">
    <property type="entry name" value="Thioredoxin_domain"/>
</dbReference>
<keyword evidence="3" id="KW-0560">Oxidoreductase</keyword>
<feature type="domain" description="Thioredoxin" evidence="4">
    <location>
        <begin position="6"/>
        <end position="167"/>
    </location>
</feature>
<dbReference type="InterPro" id="IPR000889">
    <property type="entry name" value="Glutathione_peroxidase"/>
</dbReference>
<evidence type="ECO:0000313" key="5">
    <source>
        <dbReference type="EMBL" id="SVD49195.1"/>
    </source>
</evidence>
<dbReference type="SUPFAM" id="SSF52833">
    <property type="entry name" value="Thioredoxin-like"/>
    <property type="match status" value="1"/>
</dbReference>
<dbReference type="GO" id="GO:0004601">
    <property type="term" value="F:peroxidase activity"/>
    <property type="evidence" value="ECO:0007669"/>
    <property type="project" value="UniProtKB-KW"/>
</dbReference>
<name>A0A382VT41_9ZZZZ</name>
<dbReference type="PANTHER" id="PTHR11592:SF78">
    <property type="entry name" value="GLUTATHIONE PEROXIDASE"/>
    <property type="match status" value="1"/>
</dbReference>
<dbReference type="PIRSF" id="PIRSF000303">
    <property type="entry name" value="Glutathion_perox"/>
    <property type="match status" value="1"/>
</dbReference>
<dbReference type="Gene3D" id="3.40.30.10">
    <property type="entry name" value="Glutaredoxin"/>
    <property type="match status" value="1"/>
</dbReference>
<dbReference type="InterPro" id="IPR029759">
    <property type="entry name" value="GPX_AS"/>
</dbReference>
<dbReference type="PROSITE" id="PS00460">
    <property type="entry name" value="GLUTATHIONE_PEROXID_1"/>
    <property type="match status" value="1"/>
</dbReference>
<reference evidence="5" key="1">
    <citation type="submission" date="2018-05" db="EMBL/GenBank/DDBJ databases">
        <authorList>
            <person name="Lanie J.A."/>
            <person name="Ng W.-L."/>
            <person name="Kazmierczak K.M."/>
            <person name="Andrzejewski T.M."/>
            <person name="Davidsen T.M."/>
            <person name="Wayne K.J."/>
            <person name="Tettelin H."/>
            <person name="Glass J.I."/>
            <person name="Rusch D."/>
            <person name="Podicherti R."/>
            <person name="Tsui H.-C.T."/>
            <person name="Winkler M.E."/>
        </authorList>
    </citation>
    <scope>NUCLEOTIDE SEQUENCE</scope>
</reference>
<keyword evidence="2" id="KW-0575">Peroxidase</keyword>
<evidence type="ECO:0000256" key="1">
    <source>
        <dbReference type="ARBA" id="ARBA00006926"/>
    </source>
</evidence>
<dbReference type="PROSITE" id="PS51352">
    <property type="entry name" value="THIOREDOXIN_2"/>
    <property type="match status" value="1"/>
</dbReference>
<dbReference type="GO" id="GO:0034599">
    <property type="term" value="P:cellular response to oxidative stress"/>
    <property type="evidence" value="ECO:0007669"/>
    <property type="project" value="TreeGrafter"/>
</dbReference>
<proteinExistence type="inferred from homology"/>
<dbReference type="CDD" id="cd00340">
    <property type="entry name" value="GSH_Peroxidase"/>
    <property type="match status" value="1"/>
</dbReference>
<protein>
    <recommendedName>
        <fullName evidence="4">Thioredoxin domain-containing protein</fullName>
    </recommendedName>
</protein>